<protein>
    <submittedName>
        <fullName evidence="1">Thioredoxin family protein</fullName>
    </submittedName>
</protein>
<dbReference type="Proteomes" id="UP000286976">
    <property type="component" value="Unassembled WGS sequence"/>
</dbReference>
<keyword evidence="2" id="KW-1185">Reference proteome</keyword>
<accession>A0A432X9W2</accession>
<dbReference type="RefSeq" id="WP_126756545.1">
    <property type="nucleotide sequence ID" value="NZ_PIPQ01000001.1"/>
</dbReference>
<reference evidence="1 2" key="1">
    <citation type="journal article" date="2011" name="Front. Microbiol.">
        <title>Genomic signatures of strain selection and enhancement in Bacillus atrophaeus var. globigii, a historical biowarfare simulant.</title>
        <authorList>
            <person name="Gibbons H.S."/>
            <person name="Broomall S.M."/>
            <person name="McNew L.A."/>
            <person name="Daligault H."/>
            <person name="Chapman C."/>
            <person name="Bruce D."/>
            <person name="Karavis M."/>
            <person name="Krepps M."/>
            <person name="McGregor P.A."/>
            <person name="Hong C."/>
            <person name="Park K.H."/>
            <person name="Akmal A."/>
            <person name="Feldman A."/>
            <person name="Lin J.S."/>
            <person name="Chang W.E."/>
            <person name="Higgs B.W."/>
            <person name="Demirev P."/>
            <person name="Lindquist J."/>
            <person name="Liem A."/>
            <person name="Fochler E."/>
            <person name="Read T.D."/>
            <person name="Tapia R."/>
            <person name="Johnson S."/>
            <person name="Bishop-Lilly K.A."/>
            <person name="Detter C."/>
            <person name="Han C."/>
            <person name="Sozhamannan S."/>
            <person name="Rosenzweig C.N."/>
            <person name="Skowronski E.W."/>
        </authorList>
    </citation>
    <scope>NUCLEOTIDE SEQUENCE [LARGE SCALE GENOMIC DNA]</scope>
    <source>
        <strain evidence="1 2">AIT1</strain>
    </source>
</reference>
<evidence type="ECO:0000313" key="2">
    <source>
        <dbReference type="Proteomes" id="UP000286976"/>
    </source>
</evidence>
<dbReference type="InterPro" id="IPR036249">
    <property type="entry name" value="Thioredoxin-like_sf"/>
</dbReference>
<comment type="caution">
    <text evidence="1">The sequence shown here is derived from an EMBL/GenBank/DDBJ whole genome shotgun (WGS) entry which is preliminary data.</text>
</comment>
<dbReference type="Pfam" id="PF05768">
    <property type="entry name" value="Glrx-like"/>
    <property type="match status" value="1"/>
</dbReference>
<dbReference type="OrthoDB" id="8537427at2"/>
<organism evidence="1 2">
    <name type="scientific">Aliidiomarina taiwanensis</name>
    <dbReference type="NCBI Taxonomy" id="946228"/>
    <lineage>
        <taxon>Bacteria</taxon>
        <taxon>Pseudomonadati</taxon>
        <taxon>Pseudomonadota</taxon>
        <taxon>Gammaproteobacteria</taxon>
        <taxon>Alteromonadales</taxon>
        <taxon>Idiomarinaceae</taxon>
        <taxon>Aliidiomarina</taxon>
    </lineage>
</organism>
<dbReference type="SUPFAM" id="SSF52833">
    <property type="entry name" value="Thioredoxin-like"/>
    <property type="match status" value="1"/>
</dbReference>
<name>A0A432X9W2_9GAMM</name>
<evidence type="ECO:0000313" key="1">
    <source>
        <dbReference type="EMBL" id="RUO44149.1"/>
    </source>
</evidence>
<dbReference type="Gene3D" id="3.40.30.10">
    <property type="entry name" value="Glutaredoxin"/>
    <property type="match status" value="1"/>
</dbReference>
<gene>
    <name evidence="1" type="ORF">CWE15_03000</name>
</gene>
<sequence length="79" mass="9215">MRNFYLLTKDNCPLCTMAKQLIQRMALQQPVALHEVDIASQAELLEEYGNLVPVLVREHDDAELKWPFGDDKLRNFLEQ</sequence>
<dbReference type="AlphaFoldDB" id="A0A432X9W2"/>
<dbReference type="InterPro" id="IPR008554">
    <property type="entry name" value="Glutaredoxin-like"/>
</dbReference>
<dbReference type="EMBL" id="PIPQ01000001">
    <property type="protein sequence ID" value="RUO44149.1"/>
    <property type="molecule type" value="Genomic_DNA"/>
</dbReference>
<proteinExistence type="predicted"/>